<feature type="compositionally biased region" description="Basic residues" evidence="1">
    <location>
        <begin position="8"/>
        <end position="20"/>
    </location>
</feature>
<dbReference type="AlphaFoldDB" id="A0A091CN71"/>
<feature type="region of interest" description="Disordered" evidence="1">
    <location>
        <begin position="1"/>
        <end position="20"/>
    </location>
</feature>
<keyword evidence="3" id="KW-1185">Reference proteome</keyword>
<evidence type="ECO:0000313" key="3">
    <source>
        <dbReference type="Proteomes" id="UP000028990"/>
    </source>
</evidence>
<gene>
    <name evidence="2" type="ORF">H920_19677</name>
</gene>
<dbReference type="Proteomes" id="UP000028990">
    <property type="component" value="Unassembled WGS sequence"/>
</dbReference>
<sequence>MTDDMQAKHSRLRSAGKKGRRDFLCDVEELEPFPPAAPAGKRGRRPVDVNTRRLRFMNRPSTGMGQISRGEE</sequence>
<evidence type="ECO:0000313" key="2">
    <source>
        <dbReference type="EMBL" id="KFO18943.1"/>
    </source>
</evidence>
<evidence type="ECO:0000256" key="1">
    <source>
        <dbReference type="SAM" id="MobiDB-lite"/>
    </source>
</evidence>
<dbReference type="EMBL" id="KN125273">
    <property type="protein sequence ID" value="KFO18943.1"/>
    <property type="molecule type" value="Genomic_DNA"/>
</dbReference>
<organism evidence="2 3">
    <name type="scientific">Fukomys damarensis</name>
    <name type="common">Damaraland mole rat</name>
    <name type="synonym">Cryptomys damarensis</name>
    <dbReference type="NCBI Taxonomy" id="885580"/>
    <lineage>
        <taxon>Eukaryota</taxon>
        <taxon>Metazoa</taxon>
        <taxon>Chordata</taxon>
        <taxon>Craniata</taxon>
        <taxon>Vertebrata</taxon>
        <taxon>Euteleostomi</taxon>
        <taxon>Mammalia</taxon>
        <taxon>Eutheria</taxon>
        <taxon>Euarchontoglires</taxon>
        <taxon>Glires</taxon>
        <taxon>Rodentia</taxon>
        <taxon>Hystricomorpha</taxon>
        <taxon>Bathyergidae</taxon>
        <taxon>Fukomys</taxon>
    </lineage>
</organism>
<feature type="region of interest" description="Disordered" evidence="1">
    <location>
        <begin position="32"/>
        <end position="72"/>
    </location>
</feature>
<accession>A0A091CN71</accession>
<protein>
    <submittedName>
        <fullName evidence="2">Uncharacterized protein</fullName>
    </submittedName>
</protein>
<reference evidence="2 3" key="1">
    <citation type="submission" date="2013-11" db="EMBL/GenBank/DDBJ databases">
        <title>The Damaraland mole rat (Fukomys damarensis) genome and evolution of African mole rats.</title>
        <authorList>
            <person name="Gladyshev V.N."/>
            <person name="Fang X."/>
        </authorList>
    </citation>
    <scope>NUCLEOTIDE SEQUENCE [LARGE SCALE GENOMIC DNA]</scope>
    <source>
        <tissue evidence="2">Liver</tissue>
    </source>
</reference>
<name>A0A091CN71_FUKDA</name>
<proteinExistence type="predicted"/>